<protein>
    <submittedName>
        <fullName evidence="2">Uncharacterized protein</fullName>
    </submittedName>
</protein>
<accession>A0A0A8Y8V5</accession>
<feature type="region of interest" description="Disordered" evidence="1">
    <location>
        <begin position="1"/>
        <end position="44"/>
    </location>
</feature>
<dbReference type="AlphaFoldDB" id="A0A0A8Y8V5"/>
<proteinExistence type="predicted"/>
<dbReference type="EMBL" id="GBRH01276212">
    <property type="protein sequence ID" value="JAD21683.1"/>
    <property type="molecule type" value="Transcribed_RNA"/>
</dbReference>
<evidence type="ECO:0000313" key="2">
    <source>
        <dbReference type="EMBL" id="JAD21683.1"/>
    </source>
</evidence>
<evidence type="ECO:0000256" key="1">
    <source>
        <dbReference type="SAM" id="MobiDB-lite"/>
    </source>
</evidence>
<sequence length="44" mass="4734">MASYHVSRRTPPAQAGAQVGYTVPHHTPSVPPIQVRERGRARGG</sequence>
<feature type="compositionally biased region" description="Basic and acidic residues" evidence="1">
    <location>
        <begin position="35"/>
        <end position="44"/>
    </location>
</feature>
<organism evidence="2">
    <name type="scientific">Arundo donax</name>
    <name type="common">Giant reed</name>
    <name type="synonym">Donax arundinaceus</name>
    <dbReference type="NCBI Taxonomy" id="35708"/>
    <lineage>
        <taxon>Eukaryota</taxon>
        <taxon>Viridiplantae</taxon>
        <taxon>Streptophyta</taxon>
        <taxon>Embryophyta</taxon>
        <taxon>Tracheophyta</taxon>
        <taxon>Spermatophyta</taxon>
        <taxon>Magnoliopsida</taxon>
        <taxon>Liliopsida</taxon>
        <taxon>Poales</taxon>
        <taxon>Poaceae</taxon>
        <taxon>PACMAD clade</taxon>
        <taxon>Arundinoideae</taxon>
        <taxon>Arundineae</taxon>
        <taxon>Arundo</taxon>
    </lineage>
</organism>
<reference evidence="2" key="2">
    <citation type="journal article" date="2015" name="Data Brief">
        <title>Shoot transcriptome of the giant reed, Arundo donax.</title>
        <authorList>
            <person name="Barrero R.A."/>
            <person name="Guerrero F.D."/>
            <person name="Moolhuijzen P."/>
            <person name="Goolsby J.A."/>
            <person name="Tidwell J."/>
            <person name="Bellgard S.E."/>
            <person name="Bellgard M.I."/>
        </authorList>
    </citation>
    <scope>NUCLEOTIDE SEQUENCE</scope>
    <source>
        <tissue evidence="2">Shoot tissue taken approximately 20 cm above the soil surface</tissue>
    </source>
</reference>
<name>A0A0A8Y8V5_ARUDO</name>
<reference evidence="2" key="1">
    <citation type="submission" date="2014-09" db="EMBL/GenBank/DDBJ databases">
        <authorList>
            <person name="Magalhaes I.L.F."/>
            <person name="Oliveira U."/>
            <person name="Santos F.R."/>
            <person name="Vidigal T.H.D.A."/>
            <person name="Brescovit A.D."/>
            <person name="Santos A.J."/>
        </authorList>
    </citation>
    <scope>NUCLEOTIDE SEQUENCE</scope>
    <source>
        <tissue evidence="2">Shoot tissue taken approximately 20 cm above the soil surface</tissue>
    </source>
</reference>